<dbReference type="PANTHER" id="PTHR47992">
    <property type="entry name" value="PROTEIN PHOSPHATASE"/>
    <property type="match status" value="1"/>
</dbReference>
<dbReference type="PROSITE" id="PS51746">
    <property type="entry name" value="PPM_2"/>
    <property type="match status" value="1"/>
</dbReference>
<dbReference type="SMART" id="SM00331">
    <property type="entry name" value="PP2C_SIG"/>
    <property type="match status" value="1"/>
</dbReference>
<evidence type="ECO:0000313" key="2">
    <source>
        <dbReference type="EMBL" id="RHE40986.1"/>
    </source>
</evidence>
<dbReference type="InterPro" id="IPR001932">
    <property type="entry name" value="PPM-type_phosphatase-like_dom"/>
</dbReference>
<dbReference type="GO" id="GO:0004722">
    <property type="term" value="F:protein serine/threonine phosphatase activity"/>
    <property type="evidence" value="ECO:0007669"/>
    <property type="project" value="InterPro"/>
</dbReference>
<dbReference type="InterPro" id="IPR015655">
    <property type="entry name" value="PP2C"/>
</dbReference>
<evidence type="ECO:0000259" key="1">
    <source>
        <dbReference type="PROSITE" id="PS51746"/>
    </source>
</evidence>
<protein>
    <submittedName>
        <fullName evidence="2">Serine/threonine-protein phosphatase</fullName>
    </submittedName>
</protein>
<dbReference type="Gene3D" id="3.60.40.10">
    <property type="entry name" value="PPM-type phosphatase domain"/>
    <property type="match status" value="1"/>
</dbReference>
<dbReference type="SUPFAM" id="SSF81606">
    <property type="entry name" value="PP2C-like"/>
    <property type="match status" value="1"/>
</dbReference>
<organism evidence="2 3">
    <name type="scientific">Blautia obeum</name>
    <dbReference type="NCBI Taxonomy" id="40520"/>
    <lineage>
        <taxon>Bacteria</taxon>
        <taxon>Bacillati</taxon>
        <taxon>Bacillota</taxon>
        <taxon>Clostridia</taxon>
        <taxon>Lachnospirales</taxon>
        <taxon>Lachnospiraceae</taxon>
        <taxon>Blautia</taxon>
    </lineage>
</organism>
<dbReference type="InterPro" id="IPR036457">
    <property type="entry name" value="PPM-type-like_dom_sf"/>
</dbReference>
<comment type="caution">
    <text evidence="2">The sequence shown here is derived from an EMBL/GenBank/DDBJ whole genome shotgun (WGS) entry which is preliminary data.</text>
</comment>
<gene>
    <name evidence="2" type="ORF">DW740_05490</name>
</gene>
<reference evidence="2 3" key="1">
    <citation type="submission" date="2018-08" db="EMBL/GenBank/DDBJ databases">
        <title>A genome reference for cultivated species of the human gut microbiota.</title>
        <authorList>
            <person name="Zou Y."/>
            <person name="Xue W."/>
            <person name="Luo G."/>
        </authorList>
    </citation>
    <scope>NUCLEOTIDE SEQUENCE [LARGE SCALE GENOMIC DNA]</scope>
    <source>
        <strain evidence="2 3">AM28-23</strain>
    </source>
</reference>
<evidence type="ECO:0000313" key="3">
    <source>
        <dbReference type="Proteomes" id="UP000283745"/>
    </source>
</evidence>
<name>A0A414ENK6_9FIRM</name>
<dbReference type="CDD" id="cd00143">
    <property type="entry name" value="PP2Cc"/>
    <property type="match status" value="1"/>
</dbReference>
<accession>A0A414ENK6</accession>
<dbReference type="EMBL" id="QSKF01000003">
    <property type="protein sequence ID" value="RHE40986.1"/>
    <property type="molecule type" value="Genomic_DNA"/>
</dbReference>
<dbReference type="AlphaFoldDB" id="A0A414ENK6"/>
<sequence>MAYQIKYAYTCHIGKIRNNNEDNFWCCGEFLSAQNQGMSHIQSGCRKQSELPVMAVFDGMGGESCGEMAAFLAAESCGMHYKEQKERVRREGDRFLIEACEKMNQAVCNYGTENRIDSMGTTAAMLAFGDDIIYGCNLGDSRIYRSSSGKFGQISEDHILGRHFLGKAPLTQYLGMKEEDLQLVPSVSGYPIIEGDRYLICSDGITDMLSDGEIADIFTREISTEETVQVLVERALKKGGRDNITVILCEIEKQNENWWKRMWHQLKRHEGDIS</sequence>
<dbReference type="Proteomes" id="UP000283745">
    <property type="component" value="Unassembled WGS sequence"/>
</dbReference>
<dbReference type="RefSeq" id="WP_015541732.1">
    <property type="nucleotide sequence ID" value="NZ_CABJFK010000003.1"/>
</dbReference>
<proteinExistence type="predicted"/>
<dbReference type="Pfam" id="PF13672">
    <property type="entry name" value="PP2C_2"/>
    <property type="match status" value="1"/>
</dbReference>
<feature type="domain" description="PPM-type phosphatase" evidence="1">
    <location>
        <begin position="6"/>
        <end position="251"/>
    </location>
</feature>
<dbReference type="SMART" id="SM00332">
    <property type="entry name" value="PP2Cc"/>
    <property type="match status" value="1"/>
</dbReference>